<dbReference type="PANTHER" id="PTHR23406">
    <property type="entry name" value="MALIC ENZYME-RELATED"/>
    <property type="match status" value="1"/>
</dbReference>
<evidence type="ECO:0000256" key="4">
    <source>
        <dbReference type="PIRSR" id="PIRSR000106-1"/>
    </source>
</evidence>
<reference evidence="11" key="1">
    <citation type="journal article" date="2014" name="PLoS ONE">
        <title>Phylogeny of c4-photosynthesis enzymes based on algal transcriptomic and genomic data supports an archaeal/proteobacterial origin and multiple duplication for most c4-related genes.</title>
        <authorList>
            <person name="Chi S."/>
            <person name="Wu S."/>
            <person name="Yu J."/>
            <person name="Wang X."/>
            <person name="Tang X."/>
            <person name="Liu T."/>
        </authorList>
    </citation>
    <scope>NUCLEOTIDE SEQUENCE</scope>
    <source>
        <strain evidence="11">UYFR-2004884</strain>
    </source>
</reference>
<comment type="similarity">
    <text evidence="2 7">Belongs to the malic enzymes family.</text>
</comment>
<dbReference type="InterPro" id="IPR012302">
    <property type="entry name" value="Malic_NAD-bd"/>
</dbReference>
<comment type="cofactor">
    <cofactor evidence="6">
        <name>Mg(2+)</name>
        <dbReference type="ChEBI" id="CHEBI:18420"/>
    </cofactor>
    <cofactor evidence="6">
        <name>Mn(2+)</name>
        <dbReference type="ChEBI" id="CHEBI:29035"/>
    </cofactor>
    <text evidence="6">Divalent metal cations. Prefers magnesium or manganese.</text>
</comment>
<evidence type="ECO:0000256" key="5">
    <source>
        <dbReference type="PIRSR" id="PIRSR000106-2"/>
    </source>
</evidence>
<protein>
    <recommendedName>
        <fullName evidence="7">Malic enzyme</fullName>
    </recommendedName>
</protein>
<evidence type="ECO:0000256" key="1">
    <source>
        <dbReference type="ARBA" id="ARBA00001936"/>
    </source>
</evidence>
<feature type="active site" description="Proton acceptor" evidence="4">
    <location>
        <position position="212"/>
    </location>
</feature>
<dbReference type="Gene3D" id="3.40.50.10380">
    <property type="entry name" value="Malic enzyme, N-terminal domain"/>
    <property type="match status" value="1"/>
</dbReference>
<evidence type="ECO:0000256" key="2">
    <source>
        <dbReference type="ARBA" id="ARBA00008785"/>
    </source>
</evidence>
<keyword evidence="8" id="KW-0472">Membrane</keyword>
<dbReference type="Pfam" id="PF03949">
    <property type="entry name" value="Malic_M"/>
    <property type="match status" value="1"/>
</dbReference>
<keyword evidence="3 6" id="KW-0479">Metal-binding</keyword>
<evidence type="ECO:0000256" key="3">
    <source>
        <dbReference type="ARBA" id="ARBA00022723"/>
    </source>
</evidence>
<dbReference type="InterPro" id="IPR046346">
    <property type="entry name" value="Aminoacid_DH-like_N_sf"/>
</dbReference>
<evidence type="ECO:0000256" key="8">
    <source>
        <dbReference type="SAM" id="Phobius"/>
    </source>
</evidence>
<feature type="binding site" evidence="6">
    <location>
        <position position="284"/>
    </location>
    <ligand>
        <name>a divalent metal cation</name>
        <dbReference type="ChEBI" id="CHEBI:60240"/>
    </ligand>
</feature>
<dbReference type="EMBL" id="KM113523">
    <property type="protein sequence ID" value="AIT70109.1"/>
    <property type="molecule type" value="mRNA"/>
</dbReference>
<feature type="binding site" evidence="6">
    <location>
        <position position="285"/>
    </location>
    <ligand>
        <name>a divalent metal cation</name>
        <dbReference type="ChEBI" id="CHEBI:60240"/>
    </ligand>
</feature>
<dbReference type="Pfam" id="PF00390">
    <property type="entry name" value="malic"/>
    <property type="match status" value="1"/>
</dbReference>
<dbReference type="GO" id="GO:0004473">
    <property type="term" value="F:malate dehydrogenase (decarboxylating) (NADP+) activity"/>
    <property type="evidence" value="ECO:0007669"/>
    <property type="project" value="TreeGrafter"/>
</dbReference>
<feature type="binding site" evidence="5">
    <location>
        <position position="498"/>
    </location>
    <ligand>
        <name>(S)-malate</name>
        <dbReference type="ChEBI" id="CHEBI:15589"/>
    </ligand>
</feature>
<comment type="cofactor">
    <cofactor evidence="1">
        <name>Mn(2+)</name>
        <dbReference type="ChEBI" id="CHEBI:29035"/>
    </cofactor>
</comment>
<feature type="transmembrane region" description="Helical" evidence="8">
    <location>
        <begin position="309"/>
        <end position="326"/>
    </location>
</feature>
<dbReference type="GO" id="GO:0046872">
    <property type="term" value="F:metal ion binding"/>
    <property type="evidence" value="ECO:0007669"/>
    <property type="project" value="UniProtKB-KW"/>
</dbReference>
<dbReference type="InterPro" id="IPR001891">
    <property type="entry name" value="Malic_OxRdtase"/>
</dbReference>
<dbReference type="NCBIfam" id="NF010052">
    <property type="entry name" value="PRK13529.1"/>
    <property type="match status" value="1"/>
</dbReference>
<evidence type="ECO:0000313" key="11">
    <source>
        <dbReference type="EMBL" id="AIT70109.1"/>
    </source>
</evidence>
<feature type="domain" description="Malic enzyme NAD-binding" evidence="9">
    <location>
        <begin position="309"/>
        <end position="567"/>
    </location>
</feature>
<evidence type="ECO:0000256" key="7">
    <source>
        <dbReference type="RuleBase" id="RU003426"/>
    </source>
</evidence>
<sequence>MISAPLFCSTPAFSTSLPFSLSSASASSRTKFINPSVTKPPSTFCVPRTAAFSLDLRDDHSKTCTAVPRATLQEVNIDEDVMLSEDTAMDAKDIQFVEHLLKLEDNMERYTTLMKLLKQDESRFFRISQANLSTILPIIYTPVVGEACLKFSDLDIPKRGIWLNVWEHSGNVYETLKQLAIEQVDVIVVSDCERILGLGDLGANGMPIPVGKLLLYSACGGIVPKNTLPIVLDVGCNTDAIRENAKYTGINKPRVDKETYNKFVSEFMDAVQRLYGKECLIQYEDFGNHNAARLLKQYRDDYLVFNDDIQGTAAVGLAGILAALNIDKVNTDLRHHKFLFLGAGSAGIGIADLIVLALVQKGMSTEEAREKCWFMDSKGLIYNGRPAKLTKEKESYAHNITSTPNDTTDLKSMIELLKPTALIGVSTIKGAFDQSIIQTMCSINAKPIIFALSNPTSKSECTAEQAYNYSSGNVVFASGSPFNPVLLNGHTYIPGQGNNCFIFPGLGLGVALSKASVVHDSMILAAAQKLASLVSSDRLASGCVYPNIDDLLDISAHVAKAVWSEADRLRVAGKSGVDVTVTDIRSSMYEPGRVRLSGY</sequence>
<feature type="transmembrane region" description="Helical" evidence="8">
    <location>
        <begin position="338"/>
        <end position="359"/>
    </location>
</feature>
<feature type="binding site" evidence="6">
    <location>
        <position position="308"/>
    </location>
    <ligand>
        <name>a divalent metal cation</name>
        <dbReference type="ChEBI" id="CHEBI:60240"/>
    </ligand>
</feature>
<feature type="active site" description="Proton donor" evidence="4">
    <location>
        <position position="140"/>
    </location>
</feature>
<name>A0A097IUI4_9FLOR</name>
<organism evidence="11">
    <name type="scientific">Symphyocladia latiuscula</name>
    <dbReference type="NCBI Taxonomy" id="396806"/>
    <lineage>
        <taxon>Eukaryota</taxon>
        <taxon>Rhodophyta</taxon>
        <taxon>Florideophyceae</taxon>
        <taxon>Rhodymeniophycidae</taxon>
        <taxon>Ceramiales</taxon>
        <taxon>Rhodomelaceae</taxon>
        <taxon>Pterosiphonieae</taxon>
        <taxon>Symphyocladia</taxon>
    </lineage>
</organism>
<evidence type="ECO:0000256" key="6">
    <source>
        <dbReference type="PIRSR" id="PIRSR000106-3"/>
    </source>
</evidence>
<dbReference type="SMART" id="SM00919">
    <property type="entry name" value="Malic_M"/>
    <property type="match status" value="1"/>
</dbReference>
<evidence type="ECO:0000259" key="10">
    <source>
        <dbReference type="SMART" id="SM01274"/>
    </source>
</evidence>
<dbReference type="FunFam" id="3.40.50.720:FF:000182">
    <property type="entry name" value="NAD-dependent malic enzyme"/>
    <property type="match status" value="1"/>
</dbReference>
<proteinExistence type="evidence at transcript level"/>
<dbReference type="PIRSF" id="PIRSF000106">
    <property type="entry name" value="ME"/>
    <property type="match status" value="1"/>
</dbReference>
<feature type="binding site" evidence="5">
    <location>
        <position position="194"/>
    </location>
    <ligand>
        <name>(S)-malate</name>
        <dbReference type="ChEBI" id="CHEBI:15589"/>
    </ligand>
</feature>
<keyword evidence="7" id="KW-0560">Oxidoreductase</keyword>
<dbReference type="AlphaFoldDB" id="A0A097IUI4"/>
<dbReference type="InterPro" id="IPR012301">
    <property type="entry name" value="Malic_N_dom"/>
</dbReference>
<dbReference type="GO" id="GO:0051287">
    <property type="term" value="F:NAD binding"/>
    <property type="evidence" value="ECO:0007669"/>
    <property type="project" value="InterPro"/>
</dbReference>
<dbReference type="PANTHER" id="PTHR23406:SF79">
    <property type="entry name" value="MALATE DEHYDROGENASE (OXALOACETATE-DECARBOXYLATING)"/>
    <property type="match status" value="1"/>
</dbReference>
<dbReference type="Gene3D" id="3.40.50.720">
    <property type="entry name" value="NAD(P)-binding Rossmann-like Domain"/>
    <property type="match status" value="1"/>
</dbReference>
<dbReference type="SUPFAM" id="SSF51735">
    <property type="entry name" value="NAD(P)-binding Rossmann-fold domains"/>
    <property type="match status" value="1"/>
</dbReference>
<dbReference type="PRINTS" id="PR00072">
    <property type="entry name" value="MALOXRDTASE"/>
</dbReference>
<dbReference type="PROSITE" id="PS00331">
    <property type="entry name" value="MALIC_ENZYMES"/>
    <property type="match status" value="1"/>
</dbReference>
<dbReference type="InterPro" id="IPR037062">
    <property type="entry name" value="Malic_N_dom_sf"/>
</dbReference>
<keyword evidence="8" id="KW-0812">Transmembrane</keyword>
<keyword evidence="8" id="KW-1133">Transmembrane helix</keyword>
<feature type="domain" description="Malic enzyme N-terminal" evidence="10">
    <location>
        <begin position="117"/>
        <end position="299"/>
    </location>
</feature>
<dbReference type="InterPro" id="IPR015884">
    <property type="entry name" value="Malic_enzyme_CS"/>
</dbReference>
<evidence type="ECO:0000259" key="9">
    <source>
        <dbReference type="SMART" id="SM00919"/>
    </source>
</evidence>
<dbReference type="SUPFAM" id="SSF53223">
    <property type="entry name" value="Aminoacid dehydrogenase-like, N-terminal domain"/>
    <property type="match status" value="1"/>
</dbReference>
<accession>A0A097IUI4</accession>
<dbReference type="GO" id="GO:0006108">
    <property type="term" value="P:malate metabolic process"/>
    <property type="evidence" value="ECO:0007669"/>
    <property type="project" value="TreeGrafter"/>
</dbReference>
<dbReference type="SMART" id="SM01274">
    <property type="entry name" value="malic"/>
    <property type="match status" value="1"/>
</dbReference>
<feature type="binding site" evidence="5">
    <location>
        <position position="454"/>
    </location>
    <ligand>
        <name>(S)-malate</name>
        <dbReference type="ChEBI" id="CHEBI:15589"/>
    </ligand>
</feature>
<gene>
    <name evidence="11" type="primary">me</name>
</gene>
<dbReference type="InterPro" id="IPR036291">
    <property type="entry name" value="NAD(P)-bd_dom_sf"/>
</dbReference>
<dbReference type="CDD" id="cd05312">
    <property type="entry name" value="NAD_bind_1_malic_enz"/>
    <property type="match status" value="1"/>
</dbReference>